<evidence type="ECO:0000256" key="8">
    <source>
        <dbReference type="ARBA" id="ARBA00022777"/>
    </source>
</evidence>
<reference evidence="15 16" key="1">
    <citation type="journal article" date="2014" name="World J. Microbiol. Biotechnol.">
        <title>Biodiversity and physiological characteristics of Antarctic and Arctic lichens-associated bacteria.</title>
        <authorList>
            <person name="Lee Y.M."/>
            <person name="Kim E.H."/>
            <person name="Lee H.K."/>
            <person name="Hong S.G."/>
        </authorList>
    </citation>
    <scope>NUCLEOTIDE SEQUENCE [LARGE SCALE GENOMIC DNA]</scope>
    <source>
        <strain evidence="15 16">PAMC 26569</strain>
    </source>
</reference>
<keyword evidence="9" id="KW-0067">ATP-binding</keyword>
<dbReference type="InterPro" id="IPR005467">
    <property type="entry name" value="His_kinase_dom"/>
</dbReference>
<dbReference type="InterPro" id="IPR027417">
    <property type="entry name" value="P-loop_NTPase"/>
</dbReference>
<comment type="subcellular location">
    <subcellularLocation>
        <location evidence="2">Membrane</location>
        <topology evidence="2">Multi-pass membrane protein</topology>
    </subcellularLocation>
</comment>
<dbReference type="FunFam" id="3.40.50.300:FF:000483">
    <property type="entry name" value="Sensor histidine kinase KdpD"/>
    <property type="match status" value="1"/>
</dbReference>
<dbReference type="Proteomes" id="UP000500767">
    <property type="component" value="Chromosome"/>
</dbReference>
<evidence type="ECO:0000313" key="15">
    <source>
        <dbReference type="EMBL" id="QKE90006.1"/>
    </source>
</evidence>
<dbReference type="Pfam" id="PF02518">
    <property type="entry name" value="HATPase_c"/>
    <property type="match status" value="1"/>
</dbReference>
<dbReference type="Gene3D" id="1.20.120.620">
    <property type="entry name" value="Backbone structure of the membrane domain of e. Coli histidine kinase receptor kdpd"/>
    <property type="match status" value="1"/>
</dbReference>
<dbReference type="Gene3D" id="1.10.287.130">
    <property type="match status" value="1"/>
</dbReference>
<evidence type="ECO:0000256" key="1">
    <source>
        <dbReference type="ARBA" id="ARBA00000085"/>
    </source>
</evidence>
<dbReference type="InterPro" id="IPR004358">
    <property type="entry name" value="Sig_transdc_His_kin-like_C"/>
</dbReference>
<dbReference type="Gene3D" id="3.40.50.300">
    <property type="entry name" value="P-loop containing nucleotide triphosphate hydrolases"/>
    <property type="match status" value="1"/>
</dbReference>
<evidence type="ECO:0000256" key="7">
    <source>
        <dbReference type="ARBA" id="ARBA00022741"/>
    </source>
</evidence>
<keyword evidence="10 13" id="KW-1133">Transmembrane helix</keyword>
<dbReference type="Pfam" id="PF00512">
    <property type="entry name" value="HisKA"/>
    <property type="match status" value="1"/>
</dbReference>
<dbReference type="GO" id="GO:0000155">
    <property type="term" value="F:phosphorelay sensor kinase activity"/>
    <property type="evidence" value="ECO:0007669"/>
    <property type="project" value="InterPro"/>
</dbReference>
<evidence type="ECO:0000256" key="2">
    <source>
        <dbReference type="ARBA" id="ARBA00004141"/>
    </source>
</evidence>
<evidence type="ECO:0000256" key="11">
    <source>
        <dbReference type="ARBA" id="ARBA00023012"/>
    </source>
</evidence>
<dbReference type="EC" id="2.7.13.3" evidence="3"/>
<dbReference type="CDD" id="cd00075">
    <property type="entry name" value="HATPase"/>
    <property type="match status" value="1"/>
</dbReference>
<dbReference type="InterPro" id="IPR003852">
    <property type="entry name" value="Sig_transdc_His_kinase_KdpD_N"/>
</dbReference>
<dbReference type="Gene3D" id="3.30.565.10">
    <property type="entry name" value="Histidine kinase-like ATPase, C-terminal domain"/>
    <property type="match status" value="1"/>
</dbReference>
<dbReference type="PRINTS" id="PR00344">
    <property type="entry name" value="BCTRLSENSOR"/>
</dbReference>
<dbReference type="InterPro" id="IPR036890">
    <property type="entry name" value="HATPase_C_sf"/>
</dbReference>
<keyword evidence="8 15" id="KW-0418">Kinase</keyword>
<keyword evidence="5" id="KW-0808">Transferase</keyword>
<dbReference type="InterPro" id="IPR029016">
    <property type="entry name" value="GAF-like_dom_sf"/>
</dbReference>
<dbReference type="InterPro" id="IPR003661">
    <property type="entry name" value="HisK_dim/P_dom"/>
</dbReference>
<dbReference type="EMBL" id="CP053708">
    <property type="protein sequence ID" value="QKE90006.1"/>
    <property type="molecule type" value="Genomic_DNA"/>
</dbReference>
<dbReference type="SMART" id="SM00388">
    <property type="entry name" value="HisKA"/>
    <property type="match status" value="1"/>
</dbReference>
<feature type="transmembrane region" description="Helical" evidence="13">
    <location>
        <begin position="481"/>
        <end position="503"/>
    </location>
</feature>
<dbReference type="GO" id="GO:0005737">
    <property type="term" value="C:cytoplasm"/>
    <property type="evidence" value="ECO:0007669"/>
    <property type="project" value="UniProtKB-ARBA"/>
</dbReference>
<protein>
    <recommendedName>
        <fullName evidence="3">histidine kinase</fullName>
        <ecNumber evidence="3">2.7.13.3</ecNumber>
    </recommendedName>
</protein>
<evidence type="ECO:0000256" key="13">
    <source>
        <dbReference type="SAM" id="Phobius"/>
    </source>
</evidence>
<dbReference type="RefSeq" id="WP_172443465.1">
    <property type="nucleotide sequence ID" value="NZ_CP053708.1"/>
</dbReference>
<dbReference type="SUPFAM" id="SSF52540">
    <property type="entry name" value="P-loop containing nucleoside triphosphate hydrolases"/>
    <property type="match status" value="1"/>
</dbReference>
<sequence>MRNEPDRRPDPDALLAAQAKASRAPLKIFLGAAPGVGKTFEMLAQARRLQAEGKTGILAGLIETHGRAETEAQLGDLPVLPRLQIPYRGQMLEEFDLEEALALRPSLLLVDELAHSNAPGSRHARRWEDVAELLVAGIPVWTTLNVQHLESLNDTVLRITGIRVSETLPDHVLELADEIELIDLSPNDLRARLVQGRIYRPDVATRALGGFFREGNLQALREIALRRAAQHVDAGLLDYMRLNAIDGPWPAGDRVLALVGPEAGEPVLREAKRLADALHAPWLALHVEPAGEVPQSTQAVSRIMALAAELGAETEIRAVRSAREGIVGIALDVAHDRNVTQIVVGRMQQRTLLRRMVAGRCLRGNLAATLLSRAPEHAVHVVPTGAPALRRFGLRASLPDGWQPWVVSSLLVACTLVLAEMLRGLIEPDALGMLFLASVVGAAALYGLAVALCTALVSFLAWNFFFIRPLYQFTIDEPRDLMAIVVFGTVAGATGLVASRLGASARAAQGRIEGLRRIGAFSRALGGPVTENELQDEIARQAASIAARAMVLAGRDIDGELDIRAAVPPADTMDEGSWAAALWAWRHGEPAGRGTATLPSAPWRFLPIGIAGAGPEAGTSGLRGLLAVQPATALDAPALQALQALADQAAVALERVRLVRGAADATARNETQKLRTALLNSLSHDLRTPLTGIRGSAETLRTAWSRLTPDTRDDLLLAIEEDTLRMTRFLANITDMTRLESGAVVPKLVRVDPQGVVQDAIARFEGPGLVAISKLGMVPAVLADPLLLEQVVFNVLDNALKYSPTPAPGPAPGTASVQVVLALEAGNVVIRIADAGSGIPEADLPNVFDSFYRSQHGDRVVPGTGLGLAIARGLIEVMGGSISASSPVPAGVPGIVSGIGRGTLVSIVMPAIR</sequence>
<dbReference type="GO" id="GO:0005524">
    <property type="term" value="F:ATP binding"/>
    <property type="evidence" value="ECO:0007669"/>
    <property type="project" value="UniProtKB-KW"/>
</dbReference>
<feature type="domain" description="Histidine kinase" evidence="14">
    <location>
        <begin position="681"/>
        <end position="913"/>
    </location>
</feature>
<evidence type="ECO:0000256" key="9">
    <source>
        <dbReference type="ARBA" id="ARBA00022840"/>
    </source>
</evidence>
<keyword evidence="16" id="KW-1185">Reference proteome</keyword>
<evidence type="ECO:0000256" key="3">
    <source>
        <dbReference type="ARBA" id="ARBA00012438"/>
    </source>
</evidence>
<dbReference type="SMART" id="SM00387">
    <property type="entry name" value="HATPase_c"/>
    <property type="match status" value="1"/>
</dbReference>
<dbReference type="PROSITE" id="PS50109">
    <property type="entry name" value="HIS_KIN"/>
    <property type="match status" value="1"/>
</dbReference>
<dbReference type="Pfam" id="PF13493">
    <property type="entry name" value="DUF4118"/>
    <property type="match status" value="1"/>
</dbReference>
<name>A0A6M8HNV3_9PROT</name>
<evidence type="ECO:0000256" key="5">
    <source>
        <dbReference type="ARBA" id="ARBA00022679"/>
    </source>
</evidence>
<dbReference type="InterPro" id="IPR052023">
    <property type="entry name" value="Histidine_kinase_KdpD"/>
</dbReference>
<dbReference type="InterPro" id="IPR038318">
    <property type="entry name" value="KdpD_sf"/>
</dbReference>
<dbReference type="Gene3D" id="3.30.450.40">
    <property type="match status" value="1"/>
</dbReference>
<dbReference type="CDD" id="cd00082">
    <property type="entry name" value="HisKA"/>
    <property type="match status" value="1"/>
</dbReference>
<evidence type="ECO:0000256" key="6">
    <source>
        <dbReference type="ARBA" id="ARBA00022692"/>
    </source>
</evidence>
<dbReference type="AlphaFoldDB" id="A0A6M8HNV3"/>
<evidence type="ECO:0000259" key="14">
    <source>
        <dbReference type="PROSITE" id="PS50109"/>
    </source>
</evidence>
<keyword evidence="11" id="KW-0902">Two-component regulatory system</keyword>
<evidence type="ECO:0000256" key="12">
    <source>
        <dbReference type="ARBA" id="ARBA00023136"/>
    </source>
</evidence>
<evidence type="ECO:0000256" key="4">
    <source>
        <dbReference type="ARBA" id="ARBA00022553"/>
    </source>
</evidence>
<dbReference type="PANTHER" id="PTHR45569">
    <property type="entry name" value="SENSOR PROTEIN KDPD"/>
    <property type="match status" value="1"/>
</dbReference>
<evidence type="ECO:0000256" key="10">
    <source>
        <dbReference type="ARBA" id="ARBA00022989"/>
    </source>
</evidence>
<organism evidence="15 16">
    <name type="scientific">Lichenicola cladoniae</name>
    <dbReference type="NCBI Taxonomy" id="1484109"/>
    <lineage>
        <taxon>Bacteria</taxon>
        <taxon>Pseudomonadati</taxon>
        <taxon>Pseudomonadota</taxon>
        <taxon>Alphaproteobacteria</taxon>
        <taxon>Acetobacterales</taxon>
        <taxon>Acetobacteraceae</taxon>
        <taxon>Lichenicola</taxon>
    </lineage>
</organism>
<dbReference type="InterPro" id="IPR025201">
    <property type="entry name" value="KdpD_TM"/>
</dbReference>
<dbReference type="SUPFAM" id="SSF55874">
    <property type="entry name" value="ATPase domain of HSP90 chaperone/DNA topoisomerase II/histidine kinase"/>
    <property type="match status" value="1"/>
</dbReference>
<accession>A0A6M8HNV3</accession>
<gene>
    <name evidence="15" type="ORF">HN018_08055</name>
</gene>
<evidence type="ECO:0000313" key="16">
    <source>
        <dbReference type="Proteomes" id="UP000500767"/>
    </source>
</evidence>
<keyword evidence="12 13" id="KW-0472">Membrane</keyword>
<feature type="transmembrane region" description="Helical" evidence="13">
    <location>
        <begin position="434"/>
        <end position="461"/>
    </location>
</feature>
<dbReference type="PANTHER" id="PTHR45569:SF1">
    <property type="entry name" value="SENSOR PROTEIN KDPD"/>
    <property type="match status" value="1"/>
</dbReference>
<comment type="catalytic activity">
    <reaction evidence="1">
        <text>ATP + protein L-histidine = ADP + protein N-phospho-L-histidine.</text>
        <dbReference type="EC" id="2.7.13.3"/>
    </reaction>
</comment>
<dbReference type="InterPro" id="IPR036097">
    <property type="entry name" value="HisK_dim/P_sf"/>
</dbReference>
<keyword evidence="4" id="KW-0597">Phosphoprotein</keyword>
<dbReference type="InterPro" id="IPR003594">
    <property type="entry name" value="HATPase_dom"/>
</dbReference>
<dbReference type="KEGG" id="lck:HN018_08055"/>
<keyword evidence="7" id="KW-0547">Nucleotide-binding</keyword>
<proteinExistence type="predicted"/>
<dbReference type="SUPFAM" id="SSF47384">
    <property type="entry name" value="Homodimeric domain of signal transducing histidine kinase"/>
    <property type="match status" value="1"/>
</dbReference>
<keyword evidence="6 13" id="KW-0812">Transmembrane</keyword>
<dbReference type="GO" id="GO:0005886">
    <property type="term" value="C:plasma membrane"/>
    <property type="evidence" value="ECO:0007669"/>
    <property type="project" value="TreeGrafter"/>
</dbReference>
<dbReference type="Pfam" id="PF02702">
    <property type="entry name" value="KdpD"/>
    <property type="match status" value="1"/>
</dbReference>